<evidence type="ECO:0000313" key="2">
    <source>
        <dbReference type="EMBL" id="MQL79879.1"/>
    </source>
</evidence>
<dbReference type="Proteomes" id="UP000652761">
    <property type="component" value="Unassembled WGS sequence"/>
</dbReference>
<evidence type="ECO:0000313" key="3">
    <source>
        <dbReference type="Proteomes" id="UP000652761"/>
    </source>
</evidence>
<dbReference type="EMBL" id="NMUH01000480">
    <property type="protein sequence ID" value="MQL79879.1"/>
    <property type="molecule type" value="Genomic_DNA"/>
</dbReference>
<feature type="region of interest" description="Disordered" evidence="1">
    <location>
        <begin position="1"/>
        <end position="85"/>
    </location>
</feature>
<comment type="caution">
    <text evidence="2">The sequence shown here is derived from an EMBL/GenBank/DDBJ whole genome shotgun (WGS) entry which is preliminary data.</text>
</comment>
<accession>A0A843UIS7</accession>
<sequence length="85" mass="9935">MWKQPSARTCRDKEAHGTLEQPRESKVSRHKHQNIPDFHEARPPQTSTRLRAHKQNHPGPWTHHKVRELHLPVPPLTAPRNGLQK</sequence>
<proteinExistence type="predicted"/>
<protein>
    <submittedName>
        <fullName evidence="2">Uncharacterized protein</fullName>
    </submittedName>
</protein>
<feature type="compositionally biased region" description="Basic and acidic residues" evidence="1">
    <location>
        <begin position="9"/>
        <end position="27"/>
    </location>
</feature>
<dbReference type="AlphaFoldDB" id="A0A843UIS7"/>
<organism evidence="2 3">
    <name type="scientific">Colocasia esculenta</name>
    <name type="common">Wild taro</name>
    <name type="synonym">Arum esculentum</name>
    <dbReference type="NCBI Taxonomy" id="4460"/>
    <lineage>
        <taxon>Eukaryota</taxon>
        <taxon>Viridiplantae</taxon>
        <taxon>Streptophyta</taxon>
        <taxon>Embryophyta</taxon>
        <taxon>Tracheophyta</taxon>
        <taxon>Spermatophyta</taxon>
        <taxon>Magnoliopsida</taxon>
        <taxon>Liliopsida</taxon>
        <taxon>Araceae</taxon>
        <taxon>Aroideae</taxon>
        <taxon>Colocasieae</taxon>
        <taxon>Colocasia</taxon>
    </lineage>
</organism>
<reference evidence="2" key="1">
    <citation type="submission" date="2017-07" db="EMBL/GenBank/DDBJ databases">
        <title>Taro Niue Genome Assembly and Annotation.</title>
        <authorList>
            <person name="Atibalentja N."/>
            <person name="Keating K."/>
            <person name="Fields C.J."/>
        </authorList>
    </citation>
    <scope>NUCLEOTIDE SEQUENCE</scope>
    <source>
        <strain evidence="2">Niue_2</strain>
        <tissue evidence="2">Leaf</tissue>
    </source>
</reference>
<name>A0A843UIS7_COLES</name>
<evidence type="ECO:0000256" key="1">
    <source>
        <dbReference type="SAM" id="MobiDB-lite"/>
    </source>
</evidence>
<feature type="compositionally biased region" description="Basic residues" evidence="1">
    <location>
        <begin position="50"/>
        <end position="67"/>
    </location>
</feature>
<gene>
    <name evidence="2" type="ORF">Taro_012329</name>
</gene>
<keyword evidence="3" id="KW-1185">Reference proteome</keyword>